<organism evidence="1 2">
    <name type="scientific">Niabella drilacis (strain DSM 25811 / CCM 8410 / CCUG 62505 / LMG 26954 / E90)</name>
    <dbReference type="NCBI Taxonomy" id="1285928"/>
    <lineage>
        <taxon>Bacteria</taxon>
        <taxon>Pseudomonadati</taxon>
        <taxon>Bacteroidota</taxon>
        <taxon>Chitinophagia</taxon>
        <taxon>Chitinophagales</taxon>
        <taxon>Chitinophagaceae</taxon>
        <taxon>Niabella</taxon>
    </lineage>
</organism>
<evidence type="ECO:0000313" key="1">
    <source>
        <dbReference type="EMBL" id="SDD55523.1"/>
    </source>
</evidence>
<proteinExistence type="predicted"/>
<dbReference type="Proteomes" id="UP000198757">
    <property type="component" value="Unassembled WGS sequence"/>
</dbReference>
<protein>
    <submittedName>
        <fullName evidence="1">Uncharacterized protein</fullName>
    </submittedName>
</protein>
<sequence length="97" mass="11075">MGVLFVCSVGFQCGVITQTIAHAGNHSGNDGRRKNYCAGIRIDKKYIYIWWKPAVTVDRNVMKLQDPYDQVVKPWIVFPFSLTFAHGNKKIFCSFCK</sequence>
<dbReference type="EMBL" id="FMZO01000010">
    <property type="protein sequence ID" value="SDD55523.1"/>
    <property type="molecule type" value="Genomic_DNA"/>
</dbReference>
<keyword evidence="2" id="KW-1185">Reference proteome</keyword>
<accession>A0A1G6VQ14</accession>
<gene>
    <name evidence="1" type="ORF">SAMN04487894_110106</name>
</gene>
<evidence type="ECO:0000313" key="2">
    <source>
        <dbReference type="Proteomes" id="UP000198757"/>
    </source>
</evidence>
<dbReference type="AlphaFoldDB" id="A0A1G6VQ14"/>
<name>A0A1G6VQ14_NIADE</name>
<dbReference type="STRING" id="1285928.SAMN04487894_110106"/>
<reference evidence="2" key="1">
    <citation type="submission" date="2016-10" db="EMBL/GenBank/DDBJ databases">
        <authorList>
            <person name="Varghese N."/>
            <person name="Submissions S."/>
        </authorList>
    </citation>
    <scope>NUCLEOTIDE SEQUENCE [LARGE SCALE GENOMIC DNA]</scope>
    <source>
        <strain evidence="2">DSM 25811 / CCM 8410 / LMG 26954 / E90</strain>
    </source>
</reference>